<keyword evidence="3" id="KW-1185">Reference proteome</keyword>
<gene>
    <name evidence="2" type="ORF">ADUPG1_006601</name>
</gene>
<evidence type="ECO:0000313" key="2">
    <source>
        <dbReference type="EMBL" id="GKT32439.1"/>
    </source>
</evidence>
<organism evidence="2 3">
    <name type="scientific">Aduncisulcus paluster</name>
    <dbReference type="NCBI Taxonomy" id="2918883"/>
    <lineage>
        <taxon>Eukaryota</taxon>
        <taxon>Metamonada</taxon>
        <taxon>Carpediemonas-like organisms</taxon>
        <taxon>Aduncisulcus</taxon>
    </lineage>
</organism>
<sequence>MNPVLEGGFILWAKSEVHCGKDFFTLQIPQSHVHVWVYVTWFLDKFPIKAAPILFGFGKSIFRSFLKKFRQYRALGGKATLFGLIPPEVLIIYLDVTDAVLEDPSGFTEEQVKERETAFLTTVSAYYNAIGIVQQNGRVDILRAIGPFITINVHYHAVFNKVHVSRIRKCDVSGSDEELLALQAADREEYVVEAVLEHGINDNDELFSKDEWTKFMKDFRVYTARGGTEPWNQLVDVHVLEALKLATRSVESTTPDDLLASIKKFFGAGSTQGFYDQLRHIKLKRMAEPELVQYVAAFREVIAANPDFGADETVGRLFLSGLRNRRLKDRIRSEADTAGKEEDLGFFMAQSFIELSEMIQIRDEVIAHYDDFGLQMVKKKRFGDRQSLEAESGKGKKHFRKDRNGKP</sequence>
<dbReference type="Proteomes" id="UP001057375">
    <property type="component" value="Unassembled WGS sequence"/>
</dbReference>
<feature type="region of interest" description="Disordered" evidence="1">
    <location>
        <begin position="383"/>
        <end position="407"/>
    </location>
</feature>
<feature type="compositionally biased region" description="Basic and acidic residues" evidence="1">
    <location>
        <begin position="383"/>
        <end position="394"/>
    </location>
</feature>
<proteinExistence type="predicted"/>
<name>A0ABQ5KLT7_9EUKA</name>
<evidence type="ECO:0000313" key="3">
    <source>
        <dbReference type="Proteomes" id="UP001057375"/>
    </source>
</evidence>
<protein>
    <recommendedName>
        <fullName evidence="4">Retrotransposon gag domain-containing protein</fullName>
    </recommendedName>
</protein>
<feature type="non-terminal residue" evidence="2">
    <location>
        <position position="407"/>
    </location>
</feature>
<reference evidence="2" key="1">
    <citation type="submission" date="2022-03" db="EMBL/GenBank/DDBJ databases">
        <title>Draft genome sequence of Aduncisulcus paluster, a free-living microaerophilic Fornicata.</title>
        <authorList>
            <person name="Yuyama I."/>
            <person name="Kume K."/>
            <person name="Tamura T."/>
            <person name="Inagaki Y."/>
            <person name="Hashimoto T."/>
        </authorList>
    </citation>
    <scope>NUCLEOTIDE SEQUENCE</scope>
    <source>
        <strain evidence="2">NY0171</strain>
    </source>
</reference>
<accession>A0ABQ5KLT7</accession>
<dbReference type="EMBL" id="BQXS01009988">
    <property type="protein sequence ID" value="GKT32439.1"/>
    <property type="molecule type" value="Genomic_DNA"/>
</dbReference>
<evidence type="ECO:0000256" key="1">
    <source>
        <dbReference type="SAM" id="MobiDB-lite"/>
    </source>
</evidence>
<comment type="caution">
    <text evidence="2">The sequence shown here is derived from an EMBL/GenBank/DDBJ whole genome shotgun (WGS) entry which is preliminary data.</text>
</comment>
<evidence type="ECO:0008006" key="4">
    <source>
        <dbReference type="Google" id="ProtNLM"/>
    </source>
</evidence>